<keyword evidence="2" id="KW-0520">NAD</keyword>
<dbReference type="InterPro" id="IPR036291">
    <property type="entry name" value="NAD(P)-bd_dom_sf"/>
</dbReference>
<dbReference type="Gene3D" id="3.40.50.720">
    <property type="entry name" value="NAD(P)-binding Rossmann-like Domain"/>
    <property type="match status" value="1"/>
</dbReference>
<feature type="domain" description="3-hydroxyacyl-CoA dehydrogenase C-terminal" evidence="3">
    <location>
        <begin position="188"/>
        <end position="285"/>
    </location>
</feature>
<dbReference type="NCBIfam" id="NF006124">
    <property type="entry name" value="PRK08268.1"/>
    <property type="match status" value="1"/>
</dbReference>
<protein>
    <submittedName>
        <fullName evidence="6">3-hydroxybutyryl-CoA dehydrogenase</fullName>
    </submittedName>
</protein>
<dbReference type="Pfam" id="PF18321">
    <property type="entry name" value="3HCDH_RFF"/>
    <property type="match status" value="1"/>
</dbReference>
<dbReference type="PROSITE" id="PS00067">
    <property type="entry name" value="3HCDH"/>
    <property type="match status" value="1"/>
</dbReference>
<sequence length="502" mass="54798">MSTDIKNVAVIGAGTMGAGIAQVAAQSGYQVVLFDLEKGKAAEAKATIAARLGKSVAKGKISQEQKETLLEAMFCSETLADVAEADLVIEAIVENLEIKQSLFRQLEDLCKPSVILATNTSSISVTSIASALARPERCIGLHFFNPAPLMKLVEVVRGIASATDIVETGKSWVESCGKHAVITRSLPGFIVNRVARPFYAEGLRALECGVAEVQDIDTIMTQAGQFNMGPFELMDLIGHDVNYAVTKSVFDAYYQDKRFLPSLVQKELVEAGFLGRKSGRGFYDYSADATKPEVNIAPSCSVNVDWTLSLSGDWSQAPTFAKWVGLPITNTQSTQPCLEVNGVRVMPTQCETASQLSYQLEQPVVLVDYCQDYGSSDVIAIAPAIQNTEEQTKAVIGYFQAKGKRVIVLDDYPGLIAWRTWMMLINEALDLVNQKGASLADVDVAMKSGVNYPFGPIEQGQSLGWSRVLQSIENLQAFYCEERYRPSPLLRRFALQSQRGEK</sequence>
<gene>
    <name evidence="6" type="ORF">TW81_11165</name>
</gene>
<dbReference type="STRING" id="579748.TW81_11165"/>
<feature type="domain" description="3-hydroxyacyl-CoA dehydrogenase C-terminal" evidence="3">
    <location>
        <begin position="414"/>
        <end position="502"/>
    </location>
</feature>
<organism evidence="6 7">
    <name type="scientific">Vibrio galatheae</name>
    <dbReference type="NCBI Taxonomy" id="579748"/>
    <lineage>
        <taxon>Bacteria</taxon>
        <taxon>Pseudomonadati</taxon>
        <taxon>Pseudomonadota</taxon>
        <taxon>Gammaproteobacteria</taxon>
        <taxon>Vibrionales</taxon>
        <taxon>Vibrionaceae</taxon>
        <taxon>Vibrio</taxon>
    </lineage>
</organism>
<dbReference type="FunFam" id="3.40.50.720:FF:000009">
    <property type="entry name" value="Fatty oxidation complex, alpha subunit"/>
    <property type="match status" value="1"/>
</dbReference>
<dbReference type="SUPFAM" id="SSF48179">
    <property type="entry name" value="6-phosphogluconate dehydrogenase C-terminal domain-like"/>
    <property type="match status" value="2"/>
</dbReference>
<dbReference type="InterPro" id="IPR041040">
    <property type="entry name" value="3HCDH_RFF"/>
</dbReference>
<evidence type="ECO:0000256" key="2">
    <source>
        <dbReference type="ARBA" id="ARBA00023027"/>
    </source>
</evidence>
<feature type="domain" description="3-hydroxyacyl-CoA dehydrogenase NAD binding" evidence="4">
    <location>
        <begin position="7"/>
        <end position="183"/>
    </location>
</feature>
<dbReference type="InterPro" id="IPR006180">
    <property type="entry name" value="3-OHacyl-CoA_DH_CS"/>
</dbReference>
<dbReference type="RefSeq" id="WP_045955799.1">
    <property type="nucleotide sequence ID" value="NZ_JXXV01000018.1"/>
</dbReference>
<evidence type="ECO:0000313" key="6">
    <source>
        <dbReference type="EMBL" id="KJY82775.1"/>
    </source>
</evidence>
<feature type="domain" description="3-hydroxybutyryl-CoA dehydrogenase reduced Rossmann-fold" evidence="5">
    <location>
        <begin position="345"/>
        <end position="413"/>
    </location>
</feature>
<accession>A0A0F4NI07</accession>
<dbReference type="PANTHER" id="PTHR48075:SF5">
    <property type="entry name" value="3-HYDROXYBUTYRYL-COA DEHYDROGENASE"/>
    <property type="match status" value="1"/>
</dbReference>
<dbReference type="Proteomes" id="UP000033673">
    <property type="component" value="Unassembled WGS sequence"/>
</dbReference>
<dbReference type="Pfam" id="PF00725">
    <property type="entry name" value="3HCDH"/>
    <property type="match status" value="2"/>
</dbReference>
<dbReference type="PATRIC" id="fig|579748.3.peg.2302"/>
<keyword evidence="1" id="KW-0560">Oxidoreductase</keyword>
<proteinExistence type="predicted"/>
<dbReference type="GO" id="GO:0006631">
    <property type="term" value="P:fatty acid metabolic process"/>
    <property type="evidence" value="ECO:0007669"/>
    <property type="project" value="InterPro"/>
</dbReference>
<evidence type="ECO:0000313" key="7">
    <source>
        <dbReference type="Proteomes" id="UP000033673"/>
    </source>
</evidence>
<dbReference type="InterPro" id="IPR006108">
    <property type="entry name" value="3HC_DH_C"/>
</dbReference>
<dbReference type="AlphaFoldDB" id="A0A0F4NI07"/>
<reference evidence="6 7" key="1">
    <citation type="journal article" date="2015" name="BMC Genomics">
        <title>Genome mining reveals unlocked bioactive potential of marine Gram-negative bacteria.</title>
        <authorList>
            <person name="Machado H."/>
            <person name="Sonnenschein E.C."/>
            <person name="Melchiorsen J."/>
            <person name="Gram L."/>
        </authorList>
    </citation>
    <scope>NUCLEOTIDE SEQUENCE [LARGE SCALE GENOMIC DNA]</scope>
    <source>
        <strain evidence="6 7">S2757</strain>
    </source>
</reference>
<dbReference type="OrthoDB" id="5389341at2"/>
<evidence type="ECO:0000259" key="3">
    <source>
        <dbReference type="Pfam" id="PF00725"/>
    </source>
</evidence>
<dbReference type="GO" id="GO:0016616">
    <property type="term" value="F:oxidoreductase activity, acting on the CH-OH group of donors, NAD or NADP as acceptor"/>
    <property type="evidence" value="ECO:0007669"/>
    <property type="project" value="InterPro"/>
</dbReference>
<comment type="caution">
    <text evidence="6">The sequence shown here is derived from an EMBL/GenBank/DDBJ whole genome shotgun (WGS) entry which is preliminary data.</text>
</comment>
<dbReference type="PANTHER" id="PTHR48075">
    <property type="entry name" value="3-HYDROXYACYL-COA DEHYDROGENASE FAMILY PROTEIN"/>
    <property type="match status" value="1"/>
</dbReference>
<dbReference type="EMBL" id="JXXV01000018">
    <property type="protein sequence ID" value="KJY82775.1"/>
    <property type="molecule type" value="Genomic_DNA"/>
</dbReference>
<name>A0A0F4NI07_9VIBR</name>
<evidence type="ECO:0000256" key="1">
    <source>
        <dbReference type="ARBA" id="ARBA00023002"/>
    </source>
</evidence>
<dbReference type="SUPFAM" id="SSF51735">
    <property type="entry name" value="NAD(P)-binding Rossmann-fold domains"/>
    <property type="match status" value="1"/>
</dbReference>
<evidence type="ECO:0000259" key="5">
    <source>
        <dbReference type="Pfam" id="PF18321"/>
    </source>
</evidence>
<dbReference type="InterPro" id="IPR006176">
    <property type="entry name" value="3-OHacyl-CoA_DH_NAD-bd"/>
</dbReference>
<dbReference type="Gene3D" id="3.30.750.190">
    <property type="match status" value="1"/>
</dbReference>
<dbReference type="Gene3D" id="1.10.1040.50">
    <property type="match status" value="1"/>
</dbReference>
<dbReference type="GO" id="GO:0070403">
    <property type="term" value="F:NAD+ binding"/>
    <property type="evidence" value="ECO:0007669"/>
    <property type="project" value="InterPro"/>
</dbReference>
<dbReference type="InterPro" id="IPR008927">
    <property type="entry name" value="6-PGluconate_DH-like_C_sf"/>
</dbReference>
<evidence type="ECO:0000259" key="4">
    <source>
        <dbReference type="Pfam" id="PF02737"/>
    </source>
</evidence>
<keyword evidence="7" id="KW-1185">Reference proteome</keyword>
<dbReference type="Pfam" id="PF02737">
    <property type="entry name" value="3HCDH_N"/>
    <property type="match status" value="1"/>
</dbReference>